<dbReference type="Gene3D" id="3.40.1110.10">
    <property type="entry name" value="Calcium-transporting ATPase, cytoplasmic domain N"/>
    <property type="match status" value="1"/>
</dbReference>
<keyword evidence="10" id="KW-0067">ATP-binding</keyword>
<dbReference type="InterPro" id="IPR018303">
    <property type="entry name" value="ATPase_P-typ_P_site"/>
</dbReference>
<dbReference type="Proteomes" id="UP001597173">
    <property type="component" value="Unassembled WGS sequence"/>
</dbReference>
<evidence type="ECO:0000256" key="5">
    <source>
        <dbReference type="ARBA" id="ARBA00022967"/>
    </source>
</evidence>
<evidence type="ECO:0000256" key="6">
    <source>
        <dbReference type="ARBA" id="ARBA00022989"/>
    </source>
</evidence>
<comment type="catalytic activity">
    <reaction evidence="9">
        <text>Zn(2+)(in) + ATP + H2O = Zn(2+)(out) + ADP + phosphate + H(+)</text>
        <dbReference type="Rhea" id="RHEA:20621"/>
        <dbReference type="ChEBI" id="CHEBI:15377"/>
        <dbReference type="ChEBI" id="CHEBI:15378"/>
        <dbReference type="ChEBI" id="CHEBI:29105"/>
        <dbReference type="ChEBI" id="CHEBI:30616"/>
        <dbReference type="ChEBI" id="CHEBI:43474"/>
        <dbReference type="ChEBI" id="CHEBI:456216"/>
        <dbReference type="EC" id="7.2.2.12"/>
    </reaction>
</comment>
<evidence type="ECO:0000256" key="3">
    <source>
        <dbReference type="ARBA" id="ARBA00022692"/>
    </source>
</evidence>
<dbReference type="InterPro" id="IPR008250">
    <property type="entry name" value="ATPase_P-typ_transduc_dom_A_sf"/>
</dbReference>
<evidence type="ECO:0000256" key="7">
    <source>
        <dbReference type="ARBA" id="ARBA00023136"/>
    </source>
</evidence>
<dbReference type="PANTHER" id="PTHR48085:SF5">
    <property type="entry name" value="CADMIUM_ZINC-TRANSPORTING ATPASE HMA4-RELATED"/>
    <property type="match status" value="1"/>
</dbReference>
<evidence type="ECO:0000259" key="11">
    <source>
        <dbReference type="Pfam" id="PF00122"/>
    </source>
</evidence>
<keyword evidence="4 10" id="KW-0479">Metal-binding</keyword>
<dbReference type="PRINTS" id="PR00119">
    <property type="entry name" value="CATATPASE"/>
</dbReference>
<keyword evidence="10" id="KW-0547">Nucleotide-binding</keyword>
<comment type="caution">
    <text evidence="12">The sequence shown here is derived from an EMBL/GenBank/DDBJ whole genome shotgun (WGS) entry which is preliminary data.</text>
</comment>
<keyword evidence="7 10" id="KW-0472">Membrane</keyword>
<dbReference type="InterPro" id="IPR044492">
    <property type="entry name" value="P_typ_ATPase_HD_dom"/>
</dbReference>
<comment type="subcellular location">
    <subcellularLocation>
        <location evidence="10">Cell membrane</location>
    </subcellularLocation>
    <subcellularLocation>
        <location evidence="1">Membrane</location>
    </subcellularLocation>
</comment>
<keyword evidence="3 10" id="KW-0812">Transmembrane</keyword>
<keyword evidence="13" id="KW-1185">Reference proteome</keyword>
<dbReference type="NCBIfam" id="TIGR01494">
    <property type="entry name" value="ATPase_P-type"/>
    <property type="match status" value="2"/>
</dbReference>
<evidence type="ECO:0000256" key="4">
    <source>
        <dbReference type="ARBA" id="ARBA00022723"/>
    </source>
</evidence>
<dbReference type="InterPro" id="IPR059000">
    <property type="entry name" value="ATPase_P-type_domA"/>
</dbReference>
<name>A0ABW3Z1S2_MYCRA</name>
<feature type="transmembrane region" description="Helical" evidence="10">
    <location>
        <begin position="6"/>
        <end position="35"/>
    </location>
</feature>
<dbReference type="SUPFAM" id="SSF81653">
    <property type="entry name" value="Calcium ATPase, transduction domain A"/>
    <property type="match status" value="1"/>
</dbReference>
<sequence length="614" mass="63724">MPLPTSIAWFFFAFRSMLVATATAGLAGGTIAWLYGSEMWADRIWFTATVPVLIALGIEIVTSLRKGEVGLDLVAALSMTAALAFGEPLAANVVALMYSGGQLLESYAEGRARREMTALLGRVAHTAIRYSGDALEEIPLSEIRAGDRILVRHGEVVPVDGTLASEAAALDQSSLTGESATVDKASGEEILSGSTNLGNAFDLLATRPAAESTYANIVRLVQQAQASKAPSVRIADRYAVWFLVLTLLIAGVAWWLSGDRIRALAVLVVATPCPLILALPVAIISGMSRSAKLGVLIKSGGALEALAKVRTAVLDKTGTLTYGQARVIDLKTTAGWDGREILRLAASLDQASSHVIAEALVGEARRRGLLLAPPSDVSEAAGTGVTGVVEGRRVTIGGSRYVRDNSKGDPYALRAGVPDDAAVVAVAVDGELAGIIALADRIRPDAAAMLEALHGVGVRRVVLASGDRTDVVAAVAMKLGIDEAHGELAPAQKVEIVRRESSKAPTMMVGDGVNDAPALATATVGIAMGARGAAASSESADVVLLVDRLDHLIKAIHAAHRTKKIALQSVLIGLGLSVVAMLVAAAGYLPPVAGAFTQELIDIAVILNALRALR</sequence>
<evidence type="ECO:0000256" key="8">
    <source>
        <dbReference type="ARBA" id="ARBA00039097"/>
    </source>
</evidence>
<dbReference type="Pfam" id="PF00702">
    <property type="entry name" value="Hydrolase"/>
    <property type="match status" value="1"/>
</dbReference>
<dbReference type="NCBIfam" id="TIGR01512">
    <property type="entry name" value="ATPase-IB2_Cd"/>
    <property type="match status" value="1"/>
</dbReference>
<gene>
    <name evidence="12" type="ORF">ACFQ33_19335</name>
</gene>
<dbReference type="Pfam" id="PF00122">
    <property type="entry name" value="E1-E2_ATPase"/>
    <property type="match status" value="1"/>
</dbReference>
<evidence type="ECO:0000313" key="13">
    <source>
        <dbReference type="Proteomes" id="UP001597173"/>
    </source>
</evidence>
<keyword evidence="5" id="KW-1278">Translocase</keyword>
<feature type="transmembrane region" description="Helical" evidence="10">
    <location>
        <begin position="570"/>
        <end position="589"/>
    </location>
</feature>
<feature type="transmembrane region" description="Helical" evidence="10">
    <location>
        <begin position="263"/>
        <end position="284"/>
    </location>
</feature>
<dbReference type="NCBIfam" id="TIGR01525">
    <property type="entry name" value="ATPase-IB_hvy"/>
    <property type="match status" value="1"/>
</dbReference>
<evidence type="ECO:0000256" key="1">
    <source>
        <dbReference type="ARBA" id="ARBA00004370"/>
    </source>
</evidence>
<evidence type="ECO:0000256" key="2">
    <source>
        <dbReference type="ARBA" id="ARBA00006024"/>
    </source>
</evidence>
<feature type="domain" description="P-type ATPase A" evidence="11">
    <location>
        <begin position="125"/>
        <end position="222"/>
    </location>
</feature>
<feature type="transmembrane region" description="Helical" evidence="10">
    <location>
        <begin position="238"/>
        <end position="257"/>
    </location>
</feature>
<dbReference type="InterPro" id="IPR027256">
    <property type="entry name" value="P-typ_ATPase_IB"/>
</dbReference>
<feature type="transmembrane region" description="Helical" evidence="10">
    <location>
        <begin position="73"/>
        <end position="98"/>
    </location>
</feature>
<dbReference type="InterPro" id="IPR023299">
    <property type="entry name" value="ATPase_P-typ_cyto_dom_N"/>
</dbReference>
<dbReference type="SUPFAM" id="SSF81665">
    <property type="entry name" value="Calcium ATPase, transmembrane domain M"/>
    <property type="match status" value="1"/>
</dbReference>
<feature type="transmembrane region" description="Helical" evidence="10">
    <location>
        <begin position="44"/>
        <end position="61"/>
    </location>
</feature>
<dbReference type="Gene3D" id="3.40.50.1000">
    <property type="entry name" value="HAD superfamily/HAD-like"/>
    <property type="match status" value="1"/>
</dbReference>
<dbReference type="SFLD" id="SFLDF00027">
    <property type="entry name" value="p-type_atpase"/>
    <property type="match status" value="1"/>
</dbReference>
<dbReference type="PANTHER" id="PTHR48085">
    <property type="entry name" value="CADMIUM/ZINC-TRANSPORTING ATPASE HMA2-RELATED"/>
    <property type="match status" value="1"/>
</dbReference>
<dbReference type="InterPro" id="IPR023298">
    <property type="entry name" value="ATPase_P-typ_TM_dom_sf"/>
</dbReference>
<evidence type="ECO:0000256" key="9">
    <source>
        <dbReference type="ARBA" id="ARBA00047308"/>
    </source>
</evidence>
<accession>A0ABW3Z1S2</accession>
<proteinExistence type="inferred from homology"/>
<dbReference type="InterPro" id="IPR023214">
    <property type="entry name" value="HAD_sf"/>
</dbReference>
<evidence type="ECO:0000313" key="12">
    <source>
        <dbReference type="EMBL" id="MFD1330046.1"/>
    </source>
</evidence>
<keyword evidence="6 10" id="KW-1133">Transmembrane helix</keyword>
<protein>
    <recommendedName>
        <fullName evidence="8">P-type Zn(2+) transporter</fullName>
        <ecNumber evidence="8">7.2.2.12</ecNumber>
    </recommendedName>
</protein>
<dbReference type="SFLD" id="SFLDG00002">
    <property type="entry name" value="C1.7:_P-type_atpase_like"/>
    <property type="match status" value="1"/>
</dbReference>
<reference evidence="13" key="1">
    <citation type="journal article" date="2019" name="Int. J. Syst. Evol. Microbiol.">
        <title>The Global Catalogue of Microorganisms (GCM) 10K type strain sequencing project: providing services to taxonomists for standard genome sequencing and annotation.</title>
        <authorList>
            <consortium name="The Broad Institute Genomics Platform"/>
            <consortium name="The Broad Institute Genome Sequencing Center for Infectious Disease"/>
            <person name="Wu L."/>
            <person name="Ma J."/>
        </authorList>
    </citation>
    <scope>NUCLEOTIDE SEQUENCE [LARGE SCALE GENOMIC DNA]</scope>
    <source>
        <strain evidence="13">CCUG 55609</strain>
    </source>
</reference>
<dbReference type="InterPro" id="IPR036412">
    <property type="entry name" value="HAD-like_sf"/>
</dbReference>
<dbReference type="EMBL" id="JBHTNF010000017">
    <property type="protein sequence ID" value="MFD1330046.1"/>
    <property type="molecule type" value="Genomic_DNA"/>
</dbReference>
<dbReference type="EC" id="7.2.2.12" evidence="8"/>
<dbReference type="Gene3D" id="2.70.150.10">
    <property type="entry name" value="Calcium-transporting ATPase, cytoplasmic transduction domain A"/>
    <property type="match status" value="1"/>
</dbReference>
<keyword evidence="10" id="KW-1003">Cell membrane</keyword>
<dbReference type="SUPFAM" id="SSF56784">
    <property type="entry name" value="HAD-like"/>
    <property type="match status" value="1"/>
</dbReference>
<evidence type="ECO:0000256" key="10">
    <source>
        <dbReference type="RuleBase" id="RU362081"/>
    </source>
</evidence>
<comment type="similarity">
    <text evidence="2 10">Belongs to the cation transport ATPase (P-type) (TC 3.A.3) family. Type IB subfamily.</text>
</comment>
<dbReference type="InterPro" id="IPR001757">
    <property type="entry name" value="P_typ_ATPase"/>
</dbReference>
<dbReference type="PROSITE" id="PS00154">
    <property type="entry name" value="ATPASE_E1_E2"/>
    <property type="match status" value="1"/>
</dbReference>
<dbReference type="SFLD" id="SFLDS00003">
    <property type="entry name" value="Haloacid_Dehalogenase"/>
    <property type="match status" value="1"/>
</dbReference>
<organism evidence="12 13">
    <name type="scientific">Mycoplana ramosa</name>
    <name type="common">Mycoplana bullata</name>
    <dbReference type="NCBI Taxonomy" id="40837"/>
    <lineage>
        <taxon>Bacteria</taxon>
        <taxon>Pseudomonadati</taxon>
        <taxon>Pseudomonadota</taxon>
        <taxon>Alphaproteobacteria</taxon>
        <taxon>Hyphomicrobiales</taxon>
        <taxon>Rhizobiaceae</taxon>
        <taxon>Mycoplana</taxon>
    </lineage>
</organism>
<dbReference type="InterPro" id="IPR051014">
    <property type="entry name" value="Cation_Transport_ATPase_IB"/>
</dbReference>
<dbReference type="PRINTS" id="PR00120">
    <property type="entry name" value="HATPASE"/>
</dbReference>
<dbReference type="RefSeq" id="WP_374836204.1">
    <property type="nucleotide sequence ID" value="NZ_JBHEEW010000002.1"/>
</dbReference>